<evidence type="ECO:0000256" key="8">
    <source>
        <dbReference type="ARBA" id="ARBA00049014"/>
    </source>
</evidence>
<evidence type="ECO:0000256" key="6">
    <source>
        <dbReference type="ARBA" id="ARBA00022840"/>
    </source>
</evidence>
<comment type="catalytic activity">
    <reaction evidence="9">
        <text>L-threonyl-[protein] + ATP = O-phospho-L-threonyl-[protein] + ADP + H(+)</text>
        <dbReference type="Rhea" id="RHEA:46608"/>
        <dbReference type="Rhea" id="RHEA-COMP:11060"/>
        <dbReference type="Rhea" id="RHEA-COMP:11605"/>
        <dbReference type="ChEBI" id="CHEBI:15378"/>
        <dbReference type="ChEBI" id="CHEBI:30013"/>
        <dbReference type="ChEBI" id="CHEBI:30616"/>
        <dbReference type="ChEBI" id="CHEBI:61977"/>
        <dbReference type="ChEBI" id="CHEBI:456216"/>
        <dbReference type="EC" id="2.7.12.2"/>
    </reaction>
</comment>
<keyword evidence="14" id="KW-1185">Reference proteome</keyword>
<keyword evidence="3" id="KW-0808">Transferase</keyword>
<evidence type="ECO:0000256" key="9">
    <source>
        <dbReference type="ARBA" id="ARBA00049299"/>
    </source>
</evidence>
<dbReference type="Gene3D" id="1.10.510.10">
    <property type="entry name" value="Transferase(Phosphotransferase) domain 1"/>
    <property type="match status" value="1"/>
</dbReference>
<dbReference type="GO" id="GO:0005739">
    <property type="term" value="C:mitochondrion"/>
    <property type="evidence" value="ECO:0007669"/>
    <property type="project" value="UniProtKB-ARBA"/>
</dbReference>
<keyword evidence="6" id="KW-0067">ATP-binding</keyword>
<comment type="catalytic activity">
    <reaction evidence="10">
        <text>L-tyrosyl-[protein] + ATP = O-phospho-L-tyrosyl-[protein] + ADP + H(+)</text>
        <dbReference type="Rhea" id="RHEA:10596"/>
        <dbReference type="Rhea" id="RHEA-COMP:10136"/>
        <dbReference type="Rhea" id="RHEA-COMP:20101"/>
        <dbReference type="ChEBI" id="CHEBI:15378"/>
        <dbReference type="ChEBI" id="CHEBI:30616"/>
        <dbReference type="ChEBI" id="CHEBI:46858"/>
        <dbReference type="ChEBI" id="CHEBI:61978"/>
        <dbReference type="ChEBI" id="CHEBI:456216"/>
        <dbReference type="EC" id="2.7.12.2"/>
    </reaction>
</comment>
<dbReference type="GO" id="GO:0004674">
    <property type="term" value="F:protein serine/threonine kinase activity"/>
    <property type="evidence" value="ECO:0007669"/>
    <property type="project" value="UniProtKB-KW"/>
</dbReference>
<dbReference type="PANTHER" id="PTHR47448:SF3">
    <property type="entry name" value="MITOGEN-ACTIVATED PROTEIN KINASE KINASE 2"/>
    <property type="match status" value="1"/>
</dbReference>
<dbReference type="GO" id="GO:0005524">
    <property type="term" value="F:ATP binding"/>
    <property type="evidence" value="ECO:0007669"/>
    <property type="project" value="UniProtKB-KW"/>
</dbReference>
<dbReference type="OrthoDB" id="10252354at2759"/>
<evidence type="ECO:0000259" key="12">
    <source>
        <dbReference type="PROSITE" id="PS50011"/>
    </source>
</evidence>
<dbReference type="Pfam" id="PF00069">
    <property type="entry name" value="Pkinase"/>
    <property type="match status" value="1"/>
</dbReference>
<evidence type="ECO:0000256" key="2">
    <source>
        <dbReference type="ARBA" id="ARBA00022553"/>
    </source>
</evidence>
<dbReference type="GO" id="GO:0070161">
    <property type="term" value="C:anchoring junction"/>
    <property type="evidence" value="ECO:0007669"/>
    <property type="project" value="UniProtKB-ARBA"/>
</dbReference>
<dbReference type="Ensembl" id="ENSNNAT00000029860.1">
    <property type="protein sequence ID" value="ENSNNAP00000028493.1"/>
    <property type="gene ID" value="ENSNNAG00000018325.1"/>
</dbReference>
<reference evidence="13" key="2">
    <citation type="submission" date="2025-09" db="UniProtKB">
        <authorList>
            <consortium name="Ensembl"/>
        </authorList>
    </citation>
    <scope>IDENTIFICATION</scope>
</reference>
<dbReference type="InterPro" id="IPR050915">
    <property type="entry name" value="MAP_kinase_kinase"/>
</dbReference>
<keyword evidence="1" id="KW-0723">Serine/threonine-protein kinase</keyword>
<dbReference type="GO" id="GO:0004713">
    <property type="term" value="F:protein tyrosine kinase activity"/>
    <property type="evidence" value="ECO:0007669"/>
    <property type="project" value="UniProtKB-KW"/>
</dbReference>
<feature type="region of interest" description="Disordered" evidence="11">
    <location>
        <begin position="1"/>
        <end position="20"/>
    </location>
</feature>
<accession>A0A8C7E745</accession>
<evidence type="ECO:0000256" key="4">
    <source>
        <dbReference type="ARBA" id="ARBA00022741"/>
    </source>
</evidence>
<dbReference type="InterPro" id="IPR000719">
    <property type="entry name" value="Prot_kinase_dom"/>
</dbReference>
<evidence type="ECO:0000256" key="3">
    <source>
        <dbReference type="ARBA" id="ARBA00022679"/>
    </source>
</evidence>
<dbReference type="SUPFAM" id="SSF56112">
    <property type="entry name" value="Protein kinase-like (PK-like)"/>
    <property type="match status" value="1"/>
</dbReference>
<evidence type="ECO:0000256" key="10">
    <source>
        <dbReference type="ARBA" id="ARBA00051693"/>
    </source>
</evidence>
<dbReference type="OMA" id="PLQNHTF"/>
<evidence type="ECO:0000313" key="13">
    <source>
        <dbReference type="Ensembl" id="ENSNNAP00000028493.1"/>
    </source>
</evidence>
<dbReference type="PROSITE" id="PS50011">
    <property type="entry name" value="PROTEIN_KINASE_DOM"/>
    <property type="match status" value="1"/>
</dbReference>
<name>A0A8C7E745_NAJNA</name>
<evidence type="ECO:0000256" key="7">
    <source>
        <dbReference type="ARBA" id="ARBA00023137"/>
    </source>
</evidence>
<dbReference type="GO" id="GO:0004708">
    <property type="term" value="F:MAP kinase kinase activity"/>
    <property type="evidence" value="ECO:0007669"/>
    <property type="project" value="UniProtKB-EC"/>
</dbReference>
<comment type="catalytic activity">
    <reaction evidence="8">
        <text>L-seryl-[protein] + ATP = O-phospho-L-seryl-[protein] + ADP + H(+)</text>
        <dbReference type="Rhea" id="RHEA:17989"/>
        <dbReference type="Rhea" id="RHEA-COMP:9863"/>
        <dbReference type="Rhea" id="RHEA-COMP:11604"/>
        <dbReference type="ChEBI" id="CHEBI:15378"/>
        <dbReference type="ChEBI" id="CHEBI:29999"/>
        <dbReference type="ChEBI" id="CHEBI:30616"/>
        <dbReference type="ChEBI" id="CHEBI:83421"/>
        <dbReference type="ChEBI" id="CHEBI:456216"/>
        <dbReference type="EC" id="2.7.12.2"/>
    </reaction>
</comment>
<dbReference type="InterPro" id="IPR011009">
    <property type="entry name" value="Kinase-like_dom_sf"/>
</dbReference>
<keyword evidence="5" id="KW-0418">Kinase</keyword>
<evidence type="ECO:0000256" key="5">
    <source>
        <dbReference type="ARBA" id="ARBA00022777"/>
    </source>
</evidence>
<feature type="domain" description="Protein kinase" evidence="12">
    <location>
        <begin position="1"/>
        <end position="162"/>
    </location>
</feature>
<evidence type="ECO:0000256" key="11">
    <source>
        <dbReference type="SAM" id="MobiDB-lite"/>
    </source>
</evidence>
<keyword evidence="7" id="KW-0829">Tyrosine-protein kinase</keyword>
<sequence>GLGQTKAQGELIPQGGSSSFMSTRSYMSPEHLQGTHYSVQLDIWSTGLSLVEMSIGQYPIPLPDGKELEVIFGHPIVDGAKGETHSISPWPRPPGCPVSGHGLDSHPTMAIYELLDYIVNEPPPKLLTGVFTQEFQEFVNKCLIKNLAEWADLKMLMNHTFIKRTEVEEVDFAGWLLMVTFNLE</sequence>
<keyword evidence="4" id="KW-0547">Nucleotide-binding</keyword>
<proteinExistence type="predicted"/>
<dbReference type="Proteomes" id="UP000694559">
    <property type="component" value="Unplaced"/>
</dbReference>
<dbReference type="GeneTree" id="ENSGT00940000153487"/>
<keyword evidence="2" id="KW-0597">Phosphoprotein</keyword>
<dbReference type="AlphaFoldDB" id="A0A8C7E745"/>
<evidence type="ECO:0000313" key="14">
    <source>
        <dbReference type="Proteomes" id="UP000694559"/>
    </source>
</evidence>
<reference evidence="13" key="1">
    <citation type="submission" date="2025-08" db="UniProtKB">
        <authorList>
            <consortium name="Ensembl"/>
        </authorList>
    </citation>
    <scope>IDENTIFICATION</scope>
</reference>
<dbReference type="GO" id="GO:0031982">
    <property type="term" value="C:vesicle"/>
    <property type="evidence" value="ECO:0007669"/>
    <property type="project" value="UniProtKB-ARBA"/>
</dbReference>
<dbReference type="PANTHER" id="PTHR47448">
    <property type="entry name" value="DUAL SPECIFICITY MITOGEN-ACTIVATED PROTEIN KINASE KINASE DSOR1-LIKE PROTEIN"/>
    <property type="match status" value="1"/>
</dbReference>
<organism evidence="13 14">
    <name type="scientific">Naja naja</name>
    <name type="common">Indian cobra</name>
    <dbReference type="NCBI Taxonomy" id="35670"/>
    <lineage>
        <taxon>Eukaryota</taxon>
        <taxon>Metazoa</taxon>
        <taxon>Chordata</taxon>
        <taxon>Craniata</taxon>
        <taxon>Vertebrata</taxon>
        <taxon>Euteleostomi</taxon>
        <taxon>Lepidosauria</taxon>
        <taxon>Squamata</taxon>
        <taxon>Bifurcata</taxon>
        <taxon>Unidentata</taxon>
        <taxon>Episquamata</taxon>
        <taxon>Toxicofera</taxon>
        <taxon>Serpentes</taxon>
        <taxon>Colubroidea</taxon>
        <taxon>Elapidae</taxon>
        <taxon>Elapinae</taxon>
        <taxon>Naja</taxon>
    </lineage>
</organism>
<protein>
    <recommendedName>
        <fullName evidence="12">Protein kinase domain-containing protein</fullName>
    </recommendedName>
</protein>
<evidence type="ECO:0000256" key="1">
    <source>
        <dbReference type="ARBA" id="ARBA00022527"/>
    </source>
</evidence>